<dbReference type="PANTHER" id="PTHR34136">
    <property type="match status" value="1"/>
</dbReference>
<accession>A0A841YIV2</accession>
<organism evidence="3 4">
    <name type="scientific">Listeria fleischmannii</name>
    <dbReference type="NCBI Taxonomy" id="1069827"/>
    <lineage>
        <taxon>Bacteria</taxon>
        <taxon>Bacillati</taxon>
        <taxon>Bacillota</taxon>
        <taxon>Bacilli</taxon>
        <taxon>Bacillales</taxon>
        <taxon>Listeriaceae</taxon>
        <taxon>Listeria</taxon>
    </lineage>
</organism>
<gene>
    <name evidence="3" type="ORF">HB844_13570</name>
</gene>
<dbReference type="AlphaFoldDB" id="A0A841YIV2"/>
<dbReference type="RefSeq" id="WP_167536526.1">
    <property type="nucleotide sequence ID" value="NZ_JAARPY010000019.1"/>
</dbReference>
<keyword evidence="1" id="KW-0328">Glycosyltransferase</keyword>
<protein>
    <submittedName>
        <fullName evidence="3">WecB/TagA/CpsF family glycosyltransferase</fullName>
    </submittedName>
</protein>
<evidence type="ECO:0000256" key="2">
    <source>
        <dbReference type="ARBA" id="ARBA00022679"/>
    </source>
</evidence>
<dbReference type="CDD" id="cd06533">
    <property type="entry name" value="Glyco_transf_WecG_TagA"/>
    <property type="match status" value="1"/>
</dbReference>
<dbReference type="InterPro" id="IPR004629">
    <property type="entry name" value="WecG_TagA_CpsF"/>
</dbReference>
<comment type="caution">
    <text evidence="3">The sequence shown here is derived from an EMBL/GenBank/DDBJ whole genome shotgun (WGS) entry which is preliminary data.</text>
</comment>
<evidence type="ECO:0000256" key="1">
    <source>
        <dbReference type="ARBA" id="ARBA00022676"/>
    </source>
</evidence>
<dbReference type="PANTHER" id="PTHR34136:SF1">
    <property type="entry name" value="UDP-N-ACETYL-D-MANNOSAMINURONIC ACID TRANSFERASE"/>
    <property type="match status" value="1"/>
</dbReference>
<name>A0A841YIV2_9LIST</name>
<dbReference type="GO" id="GO:0016758">
    <property type="term" value="F:hexosyltransferase activity"/>
    <property type="evidence" value="ECO:0007669"/>
    <property type="project" value="TreeGrafter"/>
</dbReference>
<proteinExistence type="predicted"/>
<dbReference type="EMBL" id="JAARPY010000019">
    <property type="protein sequence ID" value="MBC1399887.1"/>
    <property type="molecule type" value="Genomic_DNA"/>
</dbReference>
<dbReference type="Pfam" id="PF03808">
    <property type="entry name" value="Glyco_tran_WecG"/>
    <property type="match status" value="1"/>
</dbReference>
<keyword evidence="2 3" id="KW-0808">Transferase</keyword>
<dbReference type="NCBIfam" id="TIGR00696">
    <property type="entry name" value="wecG_tagA_cpsF"/>
    <property type="match status" value="1"/>
</dbReference>
<dbReference type="Proteomes" id="UP000571128">
    <property type="component" value="Unassembled WGS sequence"/>
</dbReference>
<sequence>MERIKMLGSYVNGLTMAETLIEVEKIIQNKIPTQHVVINASKINLMAKDEELRDIINACPLINADGQSIVMAGRFLGHDIPERVAGIDLFTNLVALCAKEGYRPYYFGATQEVVEEVVARHKQQYPELDVAGYRNGYFEESESEQIALDIRESSADILFVAFSSPKKEFWIDRYLQVMNVPFAMGVGGSFDVIAGKTKRAPKWMQKSGLEWFYRLIQEPHRMFGRYIKGNTSFLIKVMKEKRGRTRKEVNDHEYKKNLLS</sequence>
<evidence type="ECO:0000313" key="4">
    <source>
        <dbReference type="Proteomes" id="UP000571128"/>
    </source>
</evidence>
<reference evidence="3 4" key="1">
    <citation type="submission" date="2020-03" db="EMBL/GenBank/DDBJ databases">
        <title>Soil Listeria distribution.</title>
        <authorList>
            <person name="Liao J."/>
            <person name="Wiedmann M."/>
        </authorList>
    </citation>
    <scope>NUCLEOTIDE SEQUENCE [LARGE SCALE GENOMIC DNA]</scope>
    <source>
        <strain evidence="3 4">FSL L7-1645</strain>
    </source>
</reference>
<evidence type="ECO:0000313" key="3">
    <source>
        <dbReference type="EMBL" id="MBC1399887.1"/>
    </source>
</evidence>